<dbReference type="PANTHER" id="PTHR15696:SF0">
    <property type="entry name" value="TELOMERASE-BINDING PROTEIN EST1A"/>
    <property type="match status" value="1"/>
</dbReference>
<dbReference type="Proteomes" id="UP000663872">
    <property type="component" value="Unassembled WGS sequence"/>
</dbReference>
<dbReference type="Pfam" id="PF10374">
    <property type="entry name" value="EST1"/>
    <property type="match status" value="1"/>
</dbReference>
<evidence type="ECO:0000256" key="2">
    <source>
        <dbReference type="ARBA" id="ARBA00004496"/>
    </source>
</evidence>
<dbReference type="InterPro" id="IPR045153">
    <property type="entry name" value="Est1/Ebs1-like"/>
</dbReference>
<dbReference type="GO" id="GO:0005697">
    <property type="term" value="C:telomerase holoenzyme complex"/>
    <property type="evidence" value="ECO:0007669"/>
    <property type="project" value="TreeGrafter"/>
</dbReference>
<accession>A0A818YAJ6</accession>
<dbReference type="EMBL" id="CAJNYD010000369">
    <property type="protein sequence ID" value="CAF3250358.1"/>
    <property type="molecule type" value="Genomic_DNA"/>
</dbReference>
<dbReference type="EMBL" id="CAJOBO010000077">
    <property type="protein sequence ID" value="CAF4121405.1"/>
    <property type="molecule type" value="Genomic_DNA"/>
</dbReference>
<dbReference type="AlphaFoldDB" id="A0A818YAJ6"/>
<evidence type="ECO:0000256" key="5">
    <source>
        <dbReference type="ARBA" id="ARBA00023242"/>
    </source>
</evidence>
<dbReference type="Proteomes" id="UP000663833">
    <property type="component" value="Unassembled WGS sequence"/>
</dbReference>
<dbReference type="Proteomes" id="UP000663825">
    <property type="component" value="Unassembled WGS sequence"/>
</dbReference>
<dbReference type="Gene3D" id="1.25.40.10">
    <property type="entry name" value="Tetratricopeptide repeat domain"/>
    <property type="match status" value="1"/>
</dbReference>
<dbReference type="EMBL" id="CAJNYU010000687">
    <property type="protein sequence ID" value="CAF3382255.1"/>
    <property type="molecule type" value="Genomic_DNA"/>
</dbReference>
<dbReference type="Gene3D" id="3.40.50.1010">
    <property type="entry name" value="5'-nuclease"/>
    <property type="match status" value="1"/>
</dbReference>
<dbReference type="Proteomes" id="UP000663851">
    <property type="component" value="Unassembled WGS sequence"/>
</dbReference>
<evidence type="ECO:0000256" key="1">
    <source>
        <dbReference type="ARBA" id="ARBA00004123"/>
    </source>
</evidence>
<dbReference type="InterPro" id="IPR011990">
    <property type="entry name" value="TPR-like_helical_dom_sf"/>
</dbReference>
<feature type="domain" description="PIN" evidence="8">
    <location>
        <begin position="944"/>
        <end position="1093"/>
    </location>
</feature>
<dbReference type="PANTHER" id="PTHR15696">
    <property type="entry name" value="SMG-7 SUPPRESSOR WITH MORPHOLOGICAL EFFECT ON GENITALIA PROTEIN 7"/>
    <property type="match status" value="1"/>
</dbReference>
<feature type="compositionally biased region" description="Polar residues" evidence="7">
    <location>
        <begin position="860"/>
        <end position="869"/>
    </location>
</feature>
<dbReference type="GO" id="GO:0070034">
    <property type="term" value="F:telomerase RNA binding"/>
    <property type="evidence" value="ECO:0007669"/>
    <property type="project" value="TreeGrafter"/>
</dbReference>
<dbReference type="GO" id="GO:0042162">
    <property type="term" value="F:telomeric DNA binding"/>
    <property type="evidence" value="ECO:0007669"/>
    <property type="project" value="TreeGrafter"/>
</dbReference>
<organism evidence="12 15">
    <name type="scientific">Rotaria socialis</name>
    <dbReference type="NCBI Taxonomy" id="392032"/>
    <lineage>
        <taxon>Eukaryota</taxon>
        <taxon>Metazoa</taxon>
        <taxon>Spiralia</taxon>
        <taxon>Gnathifera</taxon>
        <taxon>Rotifera</taxon>
        <taxon>Eurotatoria</taxon>
        <taxon>Bdelloidea</taxon>
        <taxon>Philodinida</taxon>
        <taxon>Philodinidae</taxon>
        <taxon>Rotaria</taxon>
    </lineage>
</organism>
<reference evidence="12" key="1">
    <citation type="submission" date="2021-02" db="EMBL/GenBank/DDBJ databases">
        <authorList>
            <person name="Nowell W R."/>
        </authorList>
    </citation>
    <scope>NUCLEOTIDE SEQUENCE</scope>
</reference>
<dbReference type="InterPro" id="IPR018834">
    <property type="entry name" value="DNA/RNA-bd_Est1-type"/>
</dbReference>
<evidence type="ECO:0000313" key="12">
    <source>
        <dbReference type="EMBL" id="CAF3752123.1"/>
    </source>
</evidence>
<dbReference type="InterPro" id="IPR029060">
    <property type="entry name" value="PIN-like_dom_sf"/>
</dbReference>
<dbReference type="EMBL" id="CAJNXB010000747">
    <property type="protein sequence ID" value="CAF3090540.1"/>
    <property type="molecule type" value="Genomic_DNA"/>
</dbReference>
<feature type="compositionally biased region" description="Low complexity" evidence="7">
    <location>
        <begin position="44"/>
        <end position="79"/>
    </location>
</feature>
<dbReference type="GO" id="GO:0005737">
    <property type="term" value="C:cytoplasm"/>
    <property type="evidence" value="ECO:0007669"/>
    <property type="project" value="UniProtKB-SubCell"/>
</dbReference>
<evidence type="ECO:0000256" key="6">
    <source>
        <dbReference type="SAM" id="Coils"/>
    </source>
</evidence>
<evidence type="ECO:0000313" key="14">
    <source>
        <dbReference type="EMBL" id="CAF4250274.1"/>
    </source>
</evidence>
<dbReference type="Pfam" id="PF10373">
    <property type="entry name" value="EST1_DNA_bind"/>
    <property type="match status" value="1"/>
</dbReference>
<dbReference type="Proteomes" id="UP000663869">
    <property type="component" value="Unassembled WGS sequence"/>
</dbReference>
<dbReference type="InterPro" id="IPR002716">
    <property type="entry name" value="PIN_dom"/>
</dbReference>
<name>A0A818YAJ6_9BILA</name>
<proteinExistence type="predicted"/>
<keyword evidence="6" id="KW-0175">Coiled coil</keyword>
<feature type="compositionally biased region" description="Polar residues" evidence="7">
    <location>
        <begin position="1"/>
        <end position="14"/>
    </location>
</feature>
<feature type="compositionally biased region" description="Polar residues" evidence="7">
    <location>
        <begin position="877"/>
        <end position="896"/>
    </location>
</feature>
<dbReference type="SMART" id="SM00670">
    <property type="entry name" value="PINc"/>
    <property type="match status" value="1"/>
</dbReference>
<protein>
    <recommendedName>
        <fullName evidence="8">PIN domain-containing protein</fullName>
    </recommendedName>
</protein>
<sequence>MSAVDNQVDSNYKKNNNRAHKPEIQRYSVAKGKYSSRLNNDRPSSGNSKNSNSYYNKNNDCYYNDSSYYDNDYNNYQQKSQRKPPKKKTSEPEVKVNQVSSNTKDASDGEQESDLDKRLETMTFENQKLSEPKTPETRGGLIFLNNKETHDNTNEIESSPREFYNQTRKKQTNNKKPTSASQPQSVTQSLRGLTNVTRTLYDPNAPAPKTPPVINIQPITTVRVAQNPTLLQQPPPPPPSALSTNTQQMQEFYQQQFFNHELWNQTYGNTQQNDACLQAAQAMQMRKQAFNYWITQIHNLEKSLSIYLNNSPHMEVNFRRMMEAKITLQQAYIHAMMTDIESSLAKNLDAQLWKSCFHNVIERFREHDKQLNDNSNVKKCIETVIEDGERFFLAFIRQLESAFHIDTKLYFNPNAYSPELNTIVAKYALLCTQHCFLNLGDLARYKETNRNGTDYAEARKYYLRARLLYPKNGKSCKQLAILAVMTHRRLDAIYYYIRALATTTLNDSVKQNLVSLFEEARRRLETLEKELKEREKKNERKIRAGNQKLEIWKRTDGTIVGRSLDDGQSSNSQNEFDGCVSQQELIHWFTLNYIALHGKLYTKTGMESYTELCSRMLRQFQYLLRQDPCVFGRQQLVQMMAINMYQIEVAKQVNVSVDIVVRSQYEESSLQLSLDMFGLLTEQTSLIIEHHLKARSVISNADKPAPIFNSWLRHVFPSLKIFTDWMTCNANSFIPLPDQLPAEFGPHPDILMSLAKVINLIRTIDRTHIQLGSNLTIPVILEEDIELSGFYPLLTLPADTLQTTSDTPLDEAKDCKRIIRLCFFADYLCGLKQPVFIYNVQQKTYHPALKSAIHSERSKSPANDNPNSSIEHEFHTSEPTSPLPNSNSTDQSSPDTIINGIDMKELKLKKRQLEHQLAEKQKQEQVVKDILNTSRLIEIEVIPRFIVLDTNCFVNYLPIIYKLIKQGRFIIIIPLIVICELDKLSVTTIADDDSYEHAEMVRRQSIQAVKMIEECFASKERRVQAMTGEGTVLDSIQFRNEVKKNESNDDTILGCCLKYCRDNPREFFPQNKDGAIRLHREVVLITDDRNLRLKAQARNVPVKDLMKFFELAQVVL</sequence>
<evidence type="ECO:0000313" key="15">
    <source>
        <dbReference type="Proteomes" id="UP000663872"/>
    </source>
</evidence>
<evidence type="ECO:0000256" key="7">
    <source>
        <dbReference type="SAM" id="MobiDB-lite"/>
    </source>
</evidence>
<evidence type="ECO:0000256" key="4">
    <source>
        <dbReference type="ARBA" id="ARBA00023161"/>
    </source>
</evidence>
<dbReference type="GO" id="GO:0000184">
    <property type="term" value="P:nuclear-transcribed mRNA catabolic process, nonsense-mediated decay"/>
    <property type="evidence" value="ECO:0007669"/>
    <property type="project" value="UniProtKB-KW"/>
</dbReference>
<evidence type="ECO:0000313" key="9">
    <source>
        <dbReference type="EMBL" id="CAF3090540.1"/>
    </source>
</evidence>
<evidence type="ECO:0000313" key="10">
    <source>
        <dbReference type="EMBL" id="CAF3250358.1"/>
    </source>
</evidence>
<dbReference type="InterPro" id="IPR019458">
    <property type="entry name" value="Est1-like_N"/>
</dbReference>
<feature type="region of interest" description="Disordered" evidence="7">
    <location>
        <begin position="854"/>
        <end position="896"/>
    </location>
</feature>
<feature type="coiled-coil region" evidence="6">
    <location>
        <begin position="510"/>
        <end position="544"/>
    </location>
</feature>
<dbReference type="Proteomes" id="UP000663862">
    <property type="component" value="Unassembled WGS sequence"/>
</dbReference>
<feature type="region of interest" description="Disordered" evidence="7">
    <location>
        <begin position="1"/>
        <end position="188"/>
    </location>
</feature>
<keyword evidence="5" id="KW-0539">Nucleus</keyword>
<dbReference type="OrthoDB" id="2017974at2759"/>
<evidence type="ECO:0000313" key="13">
    <source>
        <dbReference type="EMBL" id="CAF4121405.1"/>
    </source>
</evidence>
<dbReference type="EMBL" id="CAJNYT010005506">
    <property type="protein sequence ID" value="CAF3752123.1"/>
    <property type="molecule type" value="Genomic_DNA"/>
</dbReference>
<feature type="compositionally biased region" description="Polar residues" evidence="7">
    <location>
        <begin position="177"/>
        <end position="188"/>
    </location>
</feature>
<evidence type="ECO:0000259" key="8">
    <source>
        <dbReference type="SMART" id="SM00670"/>
    </source>
</evidence>
<comment type="subcellular location">
    <subcellularLocation>
        <location evidence="2">Cytoplasm</location>
    </subcellularLocation>
    <subcellularLocation>
        <location evidence="1">Nucleus</location>
    </subcellularLocation>
</comment>
<keyword evidence="3" id="KW-0963">Cytoplasm</keyword>
<keyword evidence="4" id="KW-0866">Nonsense-mediated mRNA decay</keyword>
<dbReference type="SUPFAM" id="SSF88723">
    <property type="entry name" value="PIN domain-like"/>
    <property type="match status" value="1"/>
</dbReference>
<evidence type="ECO:0000256" key="3">
    <source>
        <dbReference type="ARBA" id="ARBA00022490"/>
    </source>
</evidence>
<dbReference type="SUPFAM" id="SSF48452">
    <property type="entry name" value="TPR-like"/>
    <property type="match status" value="1"/>
</dbReference>
<evidence type="ECO:0000313" key="11">
    <source>
        <dbReference type="EMBL" id="CAF3382255.1"/>
    </source>
</evidence>
<gene>
    <name evidence="11" type="ORF">FME351_LOCUS7355</name>
    <name evidence="12" type="ORF">GRG538_LOCUS31451</name>
    <name evidence="13" type="ORF">HFQ381_LOCUS2381</name>
    <name evidence="10" type="ORF">LUA448_LOCUS4796</name>
    <name evidence="9" type="ORF">TIS948_LOCUS6340</name>
    <name evidence="14" type="ORF">TSG867_LOCUS3037</name>
</gene>
<dbReference type="EMBL" id="CAJOBQ010000086">
    <property type="protein sequence ID" value="CAF4250274.1"/>
    <property type="molecule type" value="Genomic_DNA"/>
</dbReference>
<dbReference type="Pfam" id="PF13638">
    <property type="entry name" value="PIN_4"/>
    <property type="match status" value="1"/>
</dbReference>
<comment type="caution">
    <text evidence="12">The sequence shown here is derived from an EMBL/GenBank/DDBJ whole genome shotgun (WGS) entry which is preliminary data.</text>
</comment>